<comment type="caution">
    <text evidence="5">The sequence shown here is derived from an EMBL/GenBank/DDBJ whole genome shotgun (WGS) entry which is preliminary data.</text>
</comment>
<dbReference type="PANTHER" id="PTHR43201">
    <property type="entry name" value="ACYL-COA SYNTHETASE"/>
    <property type="match status" value="1"/>
</dbReference>
<evidence type="ECO:0000313" key="5">
    <source>
        <dbReference type="EMBL" id="GMG39020.1"/>
    </source>
</evidence>
<evidence type="ECO:0000256" key="3">
    <source>
        <dbReference type="SAM" id="Phobius"/>
    </source>
</evidence>
<organism evidence="5 6">
    <name type="scientific">Aspergillus oryzae</name>
    <name type="common">Yellow koji mold</name>
    <dbReference type="NCBI Taxonomy" id="5062"/>
    <lineage>
        <taxon>Eukaryota</taxon>
        <taxon>Fungi</taxon>
        <taxon>Dikarya</taxon>
        <taxon>Ascomycota</taxon>
        <taxon>Pezizomycotina</taxon>
        <taxon>Eurotiomycetes</taxon>
        <taxon>Eurotiomycetidae</taxon>
        <taxon>Eurotiales</taxon>
        <taxon>Aspergillaceae</taxon>
        <taxon>Aspergillus</taxon>
        <taxon>Aspergillus subgen. Circumdati</taxon>
    </lineage>
</organism>
<dbReference type="SUPFAM" id="SSF56801">
    <property type="entry name" value="Acetyl-CoA synthetase-like"/>
    <property type="match status" value="1"/>
</dbReference>
<dbReference type="AlphaFoldDB" id="A0AAN4Z0J6"/>
<dbReference type="Gene3D" id="3.40.50.980">
    <property type="match status" value="1"/>
</dbReference>
<evidence type="ECO:0000256" key="1">
    <source>
        <dbReference type="ARBA" id="ARBA00006432"/>
    </source>
</evidence>
<dbReference type="InterPro" id="IPR000873">
    <property type="entry name" value="AMP-dep_synth/lig_dom"/>
</dbReference>
<dbReference type="EMBL" id="BSYA01000387">
    <property type="protein sequence ID" value="GMG39020.1"/>
    <property type="molecule type" value="Genomic_DNA"/>
</dbReference>
<protein>
    <submittedName>
        <fullName evidence="5">Unnamed protein product</fullName>
    </submittedName>
</protein>
<dbReference type="Proteomes" id="UP001165205">
    <property type="component" value="Unassembled WGS sequence"/>
</dbReference>
<feature type="domain" description="AMP-dependent synthetase/ligase" evidence="4">
    <location>
        <begin position="6"/>
        <end position="121"/>
    </location>
</feature>
<dbReference type="GO" id="GO:0006631">
    <property type="term" value="P:fatty acid metabolic process"/>
    <property type="evidence" value="ECO:0007669"/>
    <property type="project" value="TreeGrafter"/>
</dbReference>
<sequence length="128" mass="13763">MCGARLDLNPDDIVCCPPPLFHAFGLVSGLMCSLACGATIVLPSRDFDASAVVDALKRYGCTVLHGVPTMFVAILQQLQHRKVKVKTVRAGMVGGMKVAPSLLDEIQATFSPMDLRIIYGLFFWPGGP</sequence>
<dbReference type="GO" id="GO:0031956">
    <property type="term" value="F:medium-chain fatty acid-CoA ligase activity"/>
    <property type="evidence" value="ECO:0007669"/>
    <property type="project" value="TreeGrafter"/>
</dbReference>
<evidence type="ECO:0000256" key="2">
    <source>
        <dbReference type="ARBA" id="ARBA00022598"/>
    </source>
</evidence>
<accession>A0AAN4Z0J6</accession>
<keyword evidence="2" id="KW-0436">Ligase</keyword>
<proteinExistence type="inferred from homology"/>
<dbReference type="Pfam" id="PF00501">
    <property type="entry name" value="AMP-binding"/>
    <property type="match status" value="1"/>
</dbReference>
<keyword evidence="3" id="KW-1133">Transmembrane helix</keyword>
<reference evidence="5" key="1">
    <citation type="submission" date="2023-04" db="EMBL/GenBank/DDBJ databases">
        <title>Aspergillus oryzae NBRC 4228.</title>
        <authorList>
            <person name="Ichikawa N."/>
            <person name="Sato H."/>
            <person name="Tonouchi N."/>
        </authorList>
    </citation>
    <scope>NUCLEOTIDE SEQUENCE</scope>
    <source>
        <strain evidence="5">NBRC 4228</strain>
    </source>
</reference>
<feature type="transmembrane region" description="Helical" evidence="3">
    <location>
        <begin position="20"/>
        <end position="42"/>
    </location>
</feature>
<name>A0AAN4Z0J6_ASPOZ</name>
<evidence type="ECO:0000313" key="6">
    <source>
        <dbReference type="Proteomes" id="UP001165205"/>
    </source>
</evidence>
<dbReference type="PANTHER" id="PTHR43201:SF5">
    <property type="entry name" value="MEDIUM-CHAIN ACYL-COA LIGASE ACSF2, MITOCHONDRIAL"/>
    <property type="match status" value="1"/>
</dbReference>
<keyword evidence="3" id="KW-0472">Membrane</keyword>
<evidence type="ECO:0000259" key="4">
    <source>
        <dbReference type="Pfam" id="PF00501"/>
    </source>
</evidence>
<comment type="similarity">
    <text evidence="1">Belongs to the ATP-dependent AMP-binding enzyme family.</text>
</comment>
<gene>
    <name evidence="5" type="ORF">Aory04_001357300</name>
</gene>
<keyword evidence="3" id="KW-0812">Transmembrane</keyword>